<evidence type="ECO:0000256" key="1">
    <source>
        <dbReference type="ARBA" id="ARBA00022737"/>
    </source>
</evidence>
<name>A0A835IGN8_9MAGN</name>
<feature type="compositionally biased region" description="Basic and acidic residues" evidence="3">
    <location>
        <begin position="299"/>
        <end position="322"/>
    </location>
</feature>
<dbReference type="PANTHER" id="PTHR22904">
    <property type="entry name" value="TPR REPEAT CONTAINING PROTEIN"/>
    <property type="match status" value="1"/>
</dbReference>
<comment type="caution">
    <text evidence="4">The sequence shown here is derived from an EMBL/GenBank/DDBJ whole genome shotgun (WGS) entry which is preliminary data.</text>
</comment>
<sequence>MNTMSKPNPQALSMAEAKARGEADFSSGKFWQAVGHFSLAVQLAPQNHVMHSYLAACYFFLGKHDLAVVIAKQAIKLKPDWPNGYIRLGESYLELVNDQSARESLPRFVKMVQDLLANPHQIDLHLKEEKMMKALGVLLNVKVRGSSGSEKKSVMLDVEPEQQPLPELGKRKGQADKELENVANKKMKFEKTIDFSSKPVELDHNGDSRNAPPLQQGERGWPPGNRLRCECFMHWHIRRWNWGNLVPAETPWNALAQKEKELGKFGKYKNGNALRPPGSLRRHQKVNPLPVEIPWNAHAHKEKDLEKSEKSGDSDASVHDGDASSSRVSGCRCKRATFKEDPLVKKIGELVDLMKSQYKPEGQVLNEAMDQLNELKSSGVLDTDLYYILVLVAFGKHPGHYKMFLSIKSTELKVRFLKNIIAR</sequence>
<organism evidence="4 5">
    <name type="scientific">Coptis chinensis</name>
    <dbReference type="NCBI Taxonomy" id="261450"/>
    <lineage>
        <taxon>Eukaryota</taxon>
        <taxon>Viridiplantae</taxon>
        <taxon>Streptophyta</taxon>
        <taxon>Embryophyta</taxon>
        <taxon>Tracheophyta</taxon>
        <taxon>Spermatophyta</taxon>
        <taxon>Magnoliopsida</taxon>
        <taxon>Ranunculales</taxon>
        <taxon>Ranunculaceae</taxon>
        <taxon>Coptidoideae</taxon>
        <taxon>Coptis</taxon>
    </lineage>
</organism>
<dbReference type="Proteomes" id="UP000631114">
    <property type="component" value="Unassembled WGS sequence"/>
</dbReference>
<dbReference type="PANTHER" id="PTHR22904:SF523">
    <property type="entry name" value="STRESS-INDUCED-PHOSPHOPROTEIN 1"/>
    <property type="match status" value="1"/>
</dbReference>
<evidence type="ECO:0000256" key="2">
    <source>
        <dbReference type="ARBA" id="ARBA00022803"/>
    </source>
</evidence>
<dbReference type="SUPFAM" id="SSF48452">
    <property type="entry name" value="TPR-like"/>
    <property type="match status" value="1"/>
</dbReference>
<keyword evidence="5" id="KW-1185">Reference proteome</keyword>
<accession>A0A835IGN8</accession>
<proteinExistence type="predicted"/>
<dbReference type="EMBL" id="JADFTS010000003">
    <property type="protein sequence ID" value="KAF9616669.1"/>
    <property type="molecule type" value="Genomic_DNA"/>
</dbReference>
<gene>
    <name evidence="4" type="ORF">IFM89_031533</name>
</gene>
<dbReference type="GO" id="GO:0051879">
    <property type="term" value="F:Hsp90 protein binding"/>
    <property type="evidence" value="ECO:0007669"/>
    <property type="project" value="TreeGrafter"/>
</dbReference>
<feature type="region of interest" description="Disordered" evidence="3">
    <location>
        <begin position="150"/>
        <end position="174"/>
    </location>
</feature>
<dbReference type="Gene3D" id="1.25.40.10">
    <property type="entry name" value="Tetratricopeptide repeat domain"/>
    <property type="match status" value="1"/>
</dbReference>
<evidence type="ECO:0000313" key="5">
    <source>
        <dbReference type="Proteomes" id="UP000631114"/>
    </source>
</evidence>
<feature type="region of interest" description="Disordered" evidence="3">
    <location>
        <begin position="194"/>
        <end position="223"/>
    </location>
</feature>
<dbReference type="InterPro" id="IPR011990">
    <property type="entry name" value="TPR-like_helical_dom_sf"/>
</dbReference>
<reference evidence="4 5" key="1">
    <citation type="submission" date="2020-10" db="EMBL/GenBank/DDBJ databases">
        <title>The Coptis chinensis genome and diversification of protoberbering-type alkaloids.</title>
        <authorList>
            <person name="Wang B."/>
            <person name="Shu S."/>
            <person name="Song C."/>
            <person name="Liu Y."/>
        </authorList>
    </citation>
    <scope>NUCLEOTIDE SEQUENCE [LARGE SCALE GENOMIC DNA]</scope>
    <source>
        <strain evidence="4">HL-2020</strain>
        <tissue evidence="4">Leaf</tissue>
    </source>
</reference>
<evidence type="ECO:0000313" key="4">
    <source>
        <dbReference type="EMBL" id="KAF9616669.1"/>
    </source>
</evidence>
<dbReference type="InterPro" id="IPR019734">
    <property type="entry name" value="TPR_rpt"/>
</dbReference>
<dbReference type="SMART" id="SM00028">
    <property type="entry name" value="TPR"/>
    <property type="match status" value="2"/>
</dbReference>
<keyword evidence="1" id="KW-0677">Repeat</keyword>
<feature type="region of interest" description="Disordered" evidence="3">
    <location>
        <begin position="266"/>
        <end position="328"/>
    </location>
</feature>
<keyword evidence="2" id="KW-0802">TPR repeat</keyword>
<protein>
    <submittedName>
        <fullName evidence="4">Uncharacterized protein</fullName>
    </submittedName>
</protein>
<dbReference type="AlphaFoldDB" id="A0A835IGN8"/>
<evidence type="ECO:0000256" key="3">
    <source>
        <dbReference type="SAM" id="MobiDB-lite"/>
    </source>
</evidence>
<dbReference type="OrthoDB" id="2423701at2759"/>